<dbReference type="Gene3D" id="3.20.80.10">
    <property type="entry name" value="Regulatory factor, effector binding domain"/>
    <property type="match status" value="1"/>
</dbReference>
<dbReference type="InterPro" id="IPR011256">
    <property type="entry name" value="Reg_factor_effector_dom_sf"/>
</dbReference>
<organism evidence="2 3">
    <name type="scientific">Aurantiacibacter sediminis</name>
    <dbReference type="NCBI Taxonomy" id="2793064"/>
    <lineage>
        <taxon>Bacteria</taxon>
        <taxon>Pseudomonadati</taxon>
        <taxon>Pseudomonadota</taxon>
        <taxon>Alphaproteobacteria</taxon>
        <taxon>Sphingomonadales</taxon>
        <taxon>Erythrobacteraceae</taxon>
        <taxon>Aurantiacibacter</taxon>
    </lineage>
</organism>
<keyword evidence="1" id="KW-0732">Signal</keyword>
<gene>
    <name evidence="2" type="ORF">I5L03_10530</name>
</gene>
<proteinExistence type="predicted"/>
<name>A0ABS0N5F1_9SPHN</name>
<dbReference type="Proteomes" id="UP000602442">
    <property type="component" value="Unassembled WGS sequence"/>
</dbReference>
<evidence type="ECO:0000313" key="3">
    <source>
        <dbReference type="Proteomes" id="UP000602442"/>
    </source>
</evidence>
<keyword evidence="3" id="KW-1185">Reference proteome</keyword>
<evidence type="ECO:0000256" key="1">
    <source>
        <dbReference type="SAM" id="SignalP"/>
    </source>
</evidence>
<dbReference type="PANTHER" id="PTHR11220:SF58">
    <property type="entry name" value="SOUL HEME-BINDING FAMILY PROTEIN"/>
    <property type="match status" value="1"/>
</dbReference>
<dbReference type="InterPro" id="IPR006917">
    <property type="entry name" value="SOUL_heme-bd"/>
</dbReference>
<sequence length="212" mass="23166">MLKKIAIAAAGIGLLVGGSAFAYDRYMDSIEGPEYSVLQSDGDVELREYAPMVVAEVWSEGTREQASSRGFRRLAAYIFAQDRGGEEIAMTSPVLQDAGEPEQIAMTSPVIQDAGGEGRWRTRFVMPAEYTLETLPPAPDDITLTEVPARRMAVVQFSGNARNAELAEREEQLRGWMADNGLEAAGGAEYAFYDPPSVPGVMRRNEVMIPIE</sequence>
<feature type="chain" id="PRO_5046580198" evidence="1">
    <location>
        <begin position="23"/>
        <end position="212"/>
    </location>
</feature>
<dbReference type="PANTHER" id="PTHR11220">
    <property type="entry name" value="HEME-BINDING PROTEIN-RELATED"/>
    <property type="match status" value="1"/>
</dbReference>
<dbReference type="SUPFAM" id="SSF55136">
    <property type="entry name" value="Probable bacterial effector-binding domain"/>
    <property type="match status" value="1"/>
</dbReference>
<feature type="signal peptide" evidence="1">
    <location>
        <begin position="1"/>
        <end position="22"/>
    </location>
</feature>
<dbReference type="Pfam" id="PF04832">
    <property type="entry name" value="SOUL"/>
    <property type="match status" value="1"/>
</dbReference>
<dbReference type="RefSeq" id="WP_197921733.1">
    <property type="nucleotide sequence ID" value="NZ_CAWPTA010000008.1"/>
</dbReference>
<evidence type="ECO:0000313" key="2">
    <source>
        <dbReference type="EMBL" id="MBH5323018.1"/>
    </source>
</evidence>
<protein>
    <submittedName>
        <fullName evidence="2">Heme-binding protein</fullName>
    </submittedName>
</protein>
<dbReference type="EMBL" id="JAEANY010000003">
    <property type="protein sequence ID" value="MBH5323018.1"/>
    <property type="molecule type" value="Genomic_DNA"/>
</dbReference>
<reference evidence="2 3" key="1">
    <citation type="submission" date="2020-11" db="EMBL/GenBank/DDBJ databases">
        <title>Erythrobacter sediminis sp. nov., a marine bacterium from a tidal flat of Garorim Bay.</title>
        <authorList>
            <person name="Kim D."/>
            <person name="Yoo Y."/>
            <person name="Kim J.-J."/>
        </authorList>
    </citation>
    <scope>NUCLEOTIDE SEQUENCE [LARGE SCALE GENOMIC DNA]</scope>
    <source>
        <strain evidence="2 3">JGD-13</strain>
    </source>
</reference>
<comment type="caution">
    <text evidence="2">The sequence shown here is derived from an EMBL/GenBank/DDBJ whole genome shotgun (WGS) entry which is preliminary data.</text>
</comment>
<accession>A0ABS0N5F1</accession>